<reference evidence="4 5" key="1">
    <citation type="journal article" date="2013" name="Int. J. Syst. Evol. Microbiol.">
        <title>Chryseobacterium angstadtii sp. nov., isolated from a newt tank.</title>
        <authorList>
            <person name="Kirk K.E."/>
            <person name="Hoffman J.A."/>
            <person name="Smith K.A."/>
            <person name="Strahan B.L."/>
            <person name="Failor K.C."/>
            <person name="Krebs J.E."/>
            <person name="Gale A.N."/>
            <person name="Do T.D."/>
            <person name="Sontag T.C."/>
            <person name="Batties A.M."/>
            <person name="Mistiszyn K."/>
            <person name="Newman J.D."/>
        </authorList>
    </citation>
    <scope>NUCLEOTIDE SEQUENCE [LARGE SCALE GENOMIC DNA]</scope>
    <source>
        <strain evidence="4 5">KM</strain>
    </source>
</reference>
<evidence type="ECO:0000256" key="3">
    <source>
        <dbReference type="PROSITE-ProRule" id="PRU00742"/>
    </source>
</evidence>
<keyword evidence="2" id="KW-0378">Hydrolase</keyword>
<dbReference type="EMBL" id="LFND01000001">
    <property type="protein sequence ID" value="KMQ66469.1"/>
    <property type="molecule type" value="Genomic_DNA"/>
</dbReference>
<dbReference type="Pfam" id="PF00491">
    <property type="entry name" value="Arginase"/>
    <property type="match status" value="1"/>
</dbReference>
<dbReference type="SUPFAM" id="SSF52768">
    <property type="entry name" value="Arginase/deacetylase"/>
    <property type="match status" value="1"/>
</dbReference>
<evidence type="ECO:0000256" key="2">
    <source>
        <dbReference type="ARBA" id="ARBA00022801"/>
    </source>
</evidence>
<evidence type="ECO:0008006" key="6">
    <source>
        <dbReference type="Google" id="ProtNLM"/>
    </source>
</evidence>
<comment type="caution">
    <text evidence="4">The sequence shown here is derived from an EMBL/GenBank/DDBJ whole genome shotgun (WGS) entry which is preliminary data.</text>
</comment>
<dbReference type="GO" id="GO:0008783">
    <property type="term" value="F:agmatinase activity"/>
    <property type="evidence" value="ECO:0007669"/>
    <property type="project" value="TreeGrafter"/>
</dbReference>
<dbReference type="PROSITE" id="PS51409">
    <property type="entry name" value="ARGINASE_2"/>
    <property type="match status" value="1"/>
</dbReference>
<dbReference type="AlphaFoldDB" id="A0A0J7IKL5"/>
<dbReference type="Gene3D" id="3.40.800.10">
    <property type="entry name" value="Ureohydrolase domain"/>
    <property type="match status" value="1"/>
</dbReference>
<dbReference type="GO" id="GO:0046872">
    <property type="term" value="F:metal ion binding"/>
    <property type="evidence" value="ECO:0007669"/>
    <property type="project" value="UniProtKB-KW"/>
</dbReference>
<organism evidence="4 5">
    <name type="scientific">Chryseobacterium angstadtii</name>
    <dbReference type="NCBI Taxonomy" id="558151"/>
    <lineage>
        <taxon>Bacteria</taxon>
        <taxon>Pseudomonadati</taxon>
        <taxon>Bacteroidota</taxon>
        <taxon>Flavobacteriia</taxon>
        <taxon>Flavobacteriales</taxon>
        <taxon>Weeksellaceae</taxon>
        <taxon>Chryseobacterium group</taxon>
        <taxon>Chryseobacterium</taxon>
    </lineage>
</organism>
<keyword evidence="1" id="KW-0479">Metal-binding</keyword>
<keyword evidence="5" id="KW-1185">Reference proteome</keyword>
<comment type="similarity">
    <text evidence="3">Belongs to the arginase family.</text>
</comment>
<evidence type="ECO:0000313" key="5">
    <source>
        <dbReference type="Proteomes" id="UP000036261"/>
    </source>
</evidence>
<proteinExistence type="inferred from homology"/>
<dbReference type="PANTHER" id="PTHR11358">
    <property type="entry name" value="ARGINASE/AGMATINASE"/>
    <property type="match status" value="1"/>
</dbReference>
<dbReference type="STRING" id="558151.ACM46_02745"/>
<dbReference type="InterPro" id="IPR023696">
    <property type="entry name" value="Ureohydrolase_dom_sf"/>
</dbReference>
<dbReference type="RefSeq" id="WP_048505068.1">
    <property type="nucleotide sequence ID" value="NZ_LFND01000001.1"/>
</dbReference>
<dbReference type="GO" id="GO:0033389">
    <property type="term" value="P:putrescine biosynthetic process from arginine, via agmatine"/>
    <property type="evidence" value="ECO:0007669"/>
    <property type="project" value="TreeGrafter"/>
</dbReference>
<protein>
    <recommendedName>
        <fullName evidence="6">Arginase</fullName>
    </recommendedName>
</protein>
<dbReference type="InterPro" id="IPR006035">
    <property type="entry name" value="Ureohydrolase"/>
</dbReference>
<evidence type="ECO:0000256" key="1">
    <source>
        <dbReference type="ARBA" id="ARBA00022723"/>
    </source>
</evidence>
<gene>
    <name evidence="4" type="ORF">ACM46_02745</name>
</gene>
<dbReference type="PANTHER" id="PTHR11358:SF26">
    <property type="entry name" value="GUANIDINO ACID HYDROLASE, MITOCHONDRIAL"/>
    <property type="match status" value="1"/>
</dbReference>
<name>A0A0J7IKL5_9FLAO</name>
<dbReference type="OrthoDB" id="9788689at2"/>
<dbReference type="Proteomes" id="UP000036261">
    <property type="component" value="Unassembled WGS sequence"/>
</dbReference>
<evidence type="ECO:0000313" key="4">
    <source>
        <dbReference type="EMBL" id="KMQ66469.1"/>
    </source>
</evidence>
<accession>A0A0J7IKL5</accession>
<sequence>MKTLHTNPYVHKEENKLVNSITGEKLLCGDRIFEIIDFLKKPKPYSELEERFEDINDDLGGILKTLTAKSYIVLDNNYKDIVTQITPHTPHLFNLPYKSMAAPLAKKSFGFIGVPLGIGNKENIQSSQLANSLRAYTKKYGVDLSATSQVKPDVFGGTHEDYLQLMTAIQEGELFDFGNIFFNTHESPGFMYEKIYEISRTCFKKDHLVPFFIGGDHSISYPLIKGAIDKYGDDLCVLHFDAHTDTYTSSYDTIRNTDTVHHHGNFMTKCFEDGLKHAFQFGIRGLVNNRQGSNEKQTIIWAHEIKKALKNNLPLANIPAGKKFYVTFDFDVLDPTFFNNTSTPVINGLTFDECQKLIRDILTDKDIVGCDIVEVYPDSNDQSPQIVCQMMFDLINSIRKNAD</sequence>
<dbReference type="PATRIC" id="fig|558151.6.peg.569"/>